<comment type="subcellular location">
    <subcellularLocation>
        <location evidence="1">Cell membrane</location>
    </subcellularLocation>
</comment>
<evidence type="ECO:0000256" key="5">
    <source>
        <dbReference type="ARBA" id="ARBA00022989"/>
    </source>
</evidence>
<keyword evidence="9" id="KW-0675">Receptor</keyword>
<name>E2BWX3_HARSA</name>
<dbReference type="PANTHER" id="PTHR11923">
    <property type="entry name" value="SCAVENGER RECEPTOR CLASS B TYPE-1 SR-B1"/>
    <property type="match status" value="1"/>
</dbReference>
<keyword evidence="10" id="KW-1185">Reference proteome</keyword>
<dbReference type="PANTHER" id="PTHR11923:SF88">
    <property type="entry name" value="DEBRIS BUSTER, ISOFORM D"/>
    <property type="match status" value="1"/>
</dbReference>
<evidence type="ECO:0000256" key="6">
    <source>
        <dbReference type="ARBA" id="ARBA00023136"/>
    </source>
</evidence>
<proteinExistence type="inferred from homology"/>
<protein>
    <submittedName>
        <fullName evidence="9">Scavenger receptor class B member 1</fullName>
    </submittedName>
</protein>
<dbReference type="AlphaFoldDB" id="E2BWX3"/>
<organism evidence="10">
    <name type="scientific">Harpegnathos saltator</name>
    <name type="common">Jerdon's jumping ant</name>
    <dbReference type="NCBI Taxonomy" id="610380"/>
    <lineage>
        <taxon>Eukaryota</taxon>
        <taxon>Metazoa</taxon>
        <taxon>Ecdysozoa</taxon>
        <taxon>Arthropoda</taxon>
        <taxon>Hexapoda</taxon>
        <taxon>Insecta</taxon>
        <taxon>Pterygota</taxon>
        <taxon>Neoptera</taxon>
        <taxon>Endopterygota</taxon>
        <taxon>Hymenoptera</taxon>
        <taxon>Apocrita</taxon>
        <taxon>Aculeata</taxon>
        <taxon>Formicoidea</taxon>
        <taxon>Formicidae</taxon>
        <taxon>Ponerinae</taxon>
        <taxon>Ponerini</taxon>
        <taxon>Harpegnathos</taxon>
    </lineage>
</organism>
<evidence type="ECO:0000256" key="7">
    <source>
        <dbReference type="ARBA" id="ARBA00023180"/>
    </source>
</evidence>
<evidence type="ECO:0000313" key="9">
    <source>
        <dbReference type="EMBL" id="EFN79837.1"/>
    </source>
</evidence>
<dbReference type="EMBL" id="GL451188">
    <property type="protein sequence ID" value="EFN79837.1"/>
    <property type="molecule type" value="Genomic_DNA"/>
</dbReference>
<reference evidence="9 10" key="1">
    <citation type="journal article" date="2010" name="Science">
        <title>Genomic comparison of the ants Camponotus floridanus and Harpegnathos saltator.</title>
        <authorList>
            <person name="Bonasio R."/>
            <person name="Zhang G."/>
            <person name="Ye C."/>
            <person name="Mutti N.S."/>
            <person name="Fang X."/>
            <person name="Qin N."/>
            <person name="Donahue G."/>
            <person name="Yang P."/>
            <person name="Li Q."/>
            <person name="Li C."/>
            <person name="Zhang P."/>
            <person name="Huang Z."/>
            <person name="Berger S.L."/>
            <person name="Reinberg D."/>
            <person name="Wang J."/>
            <person name="Liebig J."/>
        </authorList>
    </citation>
    <scope>NUCLEOTIDE SEQUENCE [LARGE SCALE GENOMIC DNA]</scope>
    <source>
        <strain evidence="9 10">R22 G/1</strain>
    </source>
</reference>
<dbReference type="Proteomes" id="UP000008237">
    <property type="component" value="Unassembled WGS sequence"/>
</dbReference>
<dbReference type="Pfam" id="PF01130">
    <property type="entry name" value="CD36"/>
    <property type="match status" value="1"/>
</dbReference>
<keyword evidence="7" id="KW-0325">Glycoprotein</keyword>
<accession>E2BWX3</accession>
<dbReference type="GO" id="GO:0005044">
    <property type="term" value="F:scavenger receptor activity"/>
    <property type="evidence" value="ECO:0007669"/>
    <property type="project" value="TreeGrafter"/>
</dbReference>
<dbReference type="InterPro" id="IPR002159">
    <property type="entry name" value="CD36_fam"/>
</dbReference>
<dbReference type="GO" id="GO:0005737">
    <property type="term" value="C:cytoplasm"/>
    <property type="evidence" value="ECO:0007669"/>
    <property type="project" value="TreeGrafter"/>
</dbReference>
<keyword evidence="3" id="KW-1003">Cell membrane</keyword>
<keyword evidence="5 8" id="KW-1133">Transmembrane helix</keyword>
<dbReference type="InParanoid" id="E2BWX3"/>
<evidence type="ECO:0000256" key="3">
    <source>
        <dbReference type="ARBA" id="ARBA00022475"/>
    </source>
</evidence>
<dbReference type="OrthoDB" id="18585at2759"/>
<keyword evidence="4 8" id="KW-0812">Transmembrane</keyword>
<evidence type="ECO:0000256" key="2">
    <source>
        <dbReference type="ARBA" id="ARBA00010532"/>
    </source>
</evidence>
<evidence type="ECO:0000256" key="1">
    <source>
        <dbReference type="ARBA" id="ARBA00004236"/>
    </source>
</evidence>
<evidence type="ECO:0000256" key="8">
    <source>
        <dbReference type="SAM" id="Phobius"/>
    </source>
</evidence>
<gene>
    <name evidence="9" type="ORF">EAI_11043</name>
</gene>
<comment type="similarity">
    <text evidence="2">Belongs to the CD36 family.</text>
</comment>
<evidence type="ECO:0000256" key="4">
    <source>
        <dbReference type="ARBA" id="ARBA00022692"/>
    </source>
</evidence>
<dbReference type="PRINTS" id="PR01609">
    <property type="entry name" value="CD36FAMILY"/>
</dbReference>
<sequence length="502" mass="56989">MREVACLQASRRDGIVKGIATQLQLWNGSLSFHYWQKPGVVRLTKMYIFNVSNTEAFLQYNERPKLQEVGPFVFREDMEKVNIVFHNNGTVSYQHKKILHFVPEMSENKNIKVIIPNIPLLTVSAMTKNFPRFIVFGLSMFISGMQMKPFIPITVDELAFGYDDPFVSLGHRFFPKGKRPMSKMGFLIGRNGTLNEVHTIYTGEKGMKNFGLLNQLNGLDHLPYWSQAPCNSIRASEGSFFPPRDVTGSDFVYIYDKDLCRILPMQYRGPVEKSSIKVDLYTPMDTVFGGLTPENKCFCPDNVADCAVQGLQDVSPCQYNAPIFMSFPHFYQADPKLLSAVDGLKPVEHLHRSYAKIQPKLGVPLEAKIRVQANLKVERQPNIAAVANFPDIMFPIMWAEEGVEELTPSIRRWIFFGTSFLDIITPCFTYGFILIGLTTIVTVLIKTYNSPVLAHETIELGRRTIRRGSSFLIAGQHRLMAGRDSYILLSNDIDEKQDVIET</sequence>
<evidence type="ECO:0000313" key="10">
    <source>
        <dbReference type="Proteomes" id="UP000008237"/>
    </source>
</evidence>
<dbReference type="OMA" id="NFVPEMS"/>
<dbReference type="GO" id="GO:0005886">
    <property type="term" value="C:plasma membrane"/>
    <property type="evidence" value="ECO:0007669"/>
    <property type="project" value="UniProtKB-SubCell"/>
</dbReference>
<keyword evidence="6 8" id="KW-0472">Membrane</keyword>
<feature type="transmembrane region" description="Helical" evidence="8">
    <location>
        <begin position="428"/>
        <end position="445"/>
    </location>
</feature>